<evidence type="ECO:0000313" key="3">
    <source>
        <dbReference type="EMBL" id="GHD55078.1"/>
    </source>
</evidence>
<dbReference type="Pfam" id="PF11737">
    <property type="entry name" value="DUF3300"/>
    <property type="match status" value="1"/>
</dbReference>
<dbReference type="Proteomes" id="UP000604737">
    <property type="component" value="Unassembled WGS sequence"/>
</dbReference>
<reference evidence="4" key="1">
    <citation type="journal article" date="2019" name="Int. J. Syst. Evol. Microbiol.">
        <title>The Global Catalogue of Microorganisms (GCM) 10K type strain sequencing project: providing services to taxonomists for standard genome sequencing and annotation.</title>
        <authorList>
            <consortium name="The Broad Institute Genomics Platform"/>
            <consortium name="The Broad Institute Genome Sequencing Center for Infectious Disease"/>
            <person name="Wu L."/>
            <person name="Ma J."/>
        </authorList>
    </citation>
    <scope>NUCLEOTIDE SEQUENCE [LARGE SCALE GENOMIC DNA]</scope>
    <source>
        <strain evidence="4">KCTC 23701</strain>
    </source>
</reference>
<feature type="region of interest" description="Disordered" evidence="1">
    <location>
        <begin position="141"/>
        <end position="161"/>
    </location>
</feature>
<feature type="compositionally biased region" description="Basic and acidic residues" evidence="1">
    <location>
        <begin position="337"/>
        <end position="365"/>
    </location>
</feature>
<name>A0ABQ3GW23_9NEIS</name>
<feature type="compositionally biased region" description="Polar residues" evidence="1">
    <location>
        <begin position="268"/>
        <end position="282"/>
    </location>
</feature>
<evidence type="ECO:0008006" key="5">
    <source>
        <dbReference type="Google" id="ProtNLM"/>
    </source>
</evidence>
<feature type="signal peptide" evidence="2">
    <location>
        <begin position="1"/>
        <end position="21"/>
    </location>
</feature>
<keyword evidence="2" id="KW-0732">Signal</keyword>
<dbReference type="EMBL" id="BMYO01000001">
    <property type="protein sequence ID" value="GHD55078.1"/>
    <property type="molecule type" value="Genomic_DNA"/>
</dbReference>
<feature type="chain" id="PRO_5045908123" description="DUF3300 domain-containing protein" evidence="2">
    <location>
        <begin position="22"/>
        <end position="405"/>
    </location>
</feature>
<evidence type="ECO:0000256" key="1">
    <source>
        <dbReference type="SAM" id="MobiDB-lite"/>
    </source>
</evidence>
<organism evidence="3 4">
    <name type="scientific">Jeongeupia chitinilytica</name>
    <dbReference type="NCBI Taxonomy" id="1041641"/>
    <lineage>
        <taxon>Bacteria</taxon>
        <taxon>Pseudomonadati</taxon>
        <taxon>Pseudomonadota</taxon>
        <taxon>Betaproteobacteria</taxon>
        <taxon>Neisseriales</taxon>
        <taxon>Chitinibacteraceae</taxon>
        <taxon>Jeongeupia</taxon>
    </lineage>
</organism>
<dbReference type="RefSeq" id="WP_189458127.1">
    <property type="nucleotide sequence ID" value="NZ_BMYO01000001.1"/>
</dbReference>
<protein>
    <recommendedName>
        <fullName evidence="5">DUF3300 domain-containing protein</fullName>
    </recommendedName>
</protein>
<evidence type="ECO:0000256" key="2">
    <source>
        <dbReference type="SAM" id="SignalP"/>
    </source>
</evidence>
<dbReference type="InterPro" id="IPR021728">
    <property type="entry name" value="DUF3300"/>
</dbReference>
<comment type="caution">
    <text evidence="3">The sequence shown here is derived from an EMBL/GenBank/DDBJ whole genome shotgun (WGS) entry which is preliminary data.</text>
</comment>
<feature type="compositionally biased region" description="Basic and acidic residues" evidence="1">
    <location>
        <begin position="283"/>
        <end position="297"/>
    </location>
</feature>
<accession>A0ABQ3GW23</accession>
<gene>
    <name evidence="3" type="ORF">GCM10007350_00240</name>
</gene>
<dbReference type="PANTHER" id="PTHR40269:SF1">
    <property type="entry name" value="OUTER MEMBRANE PROTEIN"/>
    <property type="match status" value="1"/>
</dbReference>
<sequence>MQALMRALLFVVLLVCGLAHAADDQSAPATFKPEELEQLVAPIALYPDSLLAQILMASTYPLEVVEAQRWRQANPNLKDKALEDALQKQSWDASVKSLTAFPQVLQMMNDKLDWTQKLGDAFLAQQKDVLDAAQRLRNKAQAQGNLKSSKEQTVSSDSSGGTTVIKIEPAQPEVVYVPTYNPTVVYGPWPYPAYTPYYWYPPGYAAGAAFFSFTAGVIVGSALWGGCNWGRGDVDINVNRYNNFNRTNISNSNWNHNVDHRRGVQYRDNATQQRYRGNNRTGTDNREAFRGRADQERGQLGNVDKSSLRERPNAGQNRQNTAGTRDVRSPSQGGIDRGTDRSATDRSAAERRTSTDRSAARDHAGQRNNSFNQMDRGGMARQDSMRGASSRGQINRPTPSRGGRR</sequence>
<dbReference type="PANTHER" id="PTHR40269">
    <property type="entry name" value="OUTER MEMBRANE PROTEIN-RELATED"/>
    <property type="match status" value="1"/>
</dbReference>
<feature type="compositionally biased region" description="Polar residues" evidence="1">
    <location>
        <begin position="314"/>
        <end position="323"/>
    </location>
</feature>
<feature type="region of interest" description="Disordered" evidence="1">
    <location>
        <begin position="267"/>
        <end position="405"/>
    </location>
</feature>
<proteinExistence type="predicted"/>
<keyword evidence="4" id="KW-1185">Reference proteome</keyword>
<evidence type="ECO:0000313" key="4">
    <source>
        <dbReference type="Proteomes" id="UP000604737"/>
    </source>
</evidence>